<dbReference type="InterPro" id="IPR036388">
    <property type="entry name" value="WH-like_DNA-bd_sf"/>
</dbReference>
<evidence type="ECO:0000256" key="2">
    <source>
        <dbReference type="ARBA" id="ARBA00023015"/>
    </source>
</evidence>
<gene>
    <name evidence="6" type="ORF">HA50_09695</name>
</gene>
<dbReference type="PANTHER" id="PTHR30118:SF15">
    <property type="entry name" value="TRANSCRIPTIONAL REGULATORY PROTEIN"/>
    <property type="match status" value="1"/>
</dbReference>
<dbReference type="Proteomes" id="UP000193749">
    <property type="component" value="Unassembled WGS sequence"/>
</dbReference>
<evidence type="ECO:0000259" key="5">
    <source>
        <dbReference type="PROSITE" id="PS50931"/>
    </source>
</evidence>
<organism evidence="6 7">
    <name type="scientific">Pantoea cypripedii</name>
    <name type="common">Pectobacterium cypripedii</name>
    <name type="synonym">Erwinia cypripedii</name>
    <dbReference type="NCBI Taxonomy" id="55209"/>
    <lineage>
        <taxon>Bacteria</taxon>
        <taxon>Pseudomonadati</taxon>
        <taxon>Pseudomonadota</taxon>
        <taxon>Gammaproteobacteria</taxon>
        <taxon>Enterobacterales</taxon>
        <taxon>Erwiniaceae</taxon>
        <taxon>Pantoea</taxon>
    </lineage>
</organism>
<evidence type="ECO:0000313" key="6">
    <source>
        <dbReference type="EMBL" id="ORM93604.1"/>
    </source>
</evidence>
<sequence length="306" mass="33662">MNNMNIEALDLNLFKVFEALYEEGSASRAALRLGITQSAVSAALGRLRKIYGDHLFDRTGRGLRPSRRAEELKPIVSEALNRCRQSLALAQLDQAAFDGRSVVLGWSDDYEIALARQLINRVAQEYPGLRLIFRQIHSRIAAGMLMNRMVDLAVTSGSGSSAALSKELVGVNDYACVVDFMPTTPELTIDEYTTLQHILISSGGMVGIVDEALAELGLKRTVEAAATHFSAVPWLIKGSRSIVTLPSHAARAMADMFDLHLLRCPIELPEYSVELAWRADSLRDPAVAGVRNILRELLKVMCKPSR</sequence>
<dbReference type="SUPFAM" id="SSF53850">
    <property type="entry name" value="Periplasmic binding protein-like II"/>
    <property type="match status" value="1"/>
</dbReference>
<proteinExistence type="inferred from homology"/>
<dbReference type="InterPro" id="IPR000847">
    <property type="entry name" value="LysR_HTH_N"/>
</dbReference>
<keyword evidence="4" id="KW-0804">Transcription</keyword>
<reference evidence="6 7" key="1">
    <citation type="journal article" date="2017" name="Antonie Van Leeuwenhoek">
        <title>Phylogenomic resolution of the bacterial genus Pantoea and its relationship with Erwinia and Tatumella.</title>
        <authorList>
            <person name="Palmer M."/>
            <person name="Steenkamp E.T."/>
            <person name="Coetzee M.P."/>
            <person name="Chan W.Y."/>
            <person name="van Zyl E."/>
            <person name="De Maayer P."/>
            <person name="Coutinho T.A."/>
            <person name="Blom J."/>
            <person name="Smits T.H."/>
            <person name="Duffy B."/>
            <person name="Venter S.N."/>
        </authorList>
    </citation>
    <scope>NUCLEOTIDE SEQUENCE [LARGE SCALE GENOMIC DNA]</scope>
    <source>
        <strain evidence="6 7">LMG 2657</strain>
    </source>
</reference>
<name>A0A1X1EUQ6_PANCY</name>
<dbReference type="PANTHER" id="PTHR30118">
    <property type="entry name" value="HTH-TYPE TRANSCRIPTIONAL REGULATOR LEUO-RELATED"/>
    <property type="match status" value="1"/>
</dbReference>
<keyword evidence="2" id="KW-0805">Transcription regulation</keyword>
<dbReference type="RefSeq" id="WP_084874761.1">
    <property type="nucleotide sequence ID" value="NZ_MLJI01000001.1"/>
</dbReference>
<evidence type="ECO:0000256" key="1">
    <source>
        <dbReference type="ARBA" id="ARBA00009437"/>
    </source>
</evidence>
<dbReference type="OrthoDB" id="8893795at2"/>
<comment type="caution">
    <text evidence="6">The sequence shown here is derived from an EMBL/GenBank/DDBJ whole genome shotgun (WGS) entry which is preliminary data.</text>
</comment>
<dbReference type="InterPro" id="IPR005119">
    <property type="entry name" value="LysR_subst-bd"/>
</dbReference>
<dbReference type="SUPFAM" id="SSF46785">
    <property type="entry name" value="Winged helix' DNA-binding domain"/>
    <property type="match status" value="1"/>
</dbReference>
<evidence type="ECO:0000256" key="3">
    <source>
        <dbReference type="ARBA" id="ARBA00023125"/>
    </source>
</evidence>
<dbReference type="Gene3D" id="3.40.190.10">
    <property type="entry name" value="Periplasmic binding protein-like II"/>
    <property type="match status" value="2"/>
</dbReference>
<comment type="similarity">
    <text evidence="1">Belongs to the LysR transcriptional regulatory family.</text>
</comment>
<dbReference type="Gene3D" id="1.10.10.10">
    <property type="entry name" value="Winged helix-like DNA-binding domain superfamily/Winged helix DNA-binding domain"/>
    <property type="match status" value="1"/>
</dbReference>
<keyword evidence="3" id="KW-0238">DNA-binding</keyword>
<evidence type="ECO:0000313" key="7">
    <source>
        <dbReference type="Proteomes" id="UP000193749"/>
    </source>
</evidence>
<feature type="domain" description="HTH lysR-type" evidence="5">
    <location>
        <begin position="9"/>
        <end position="66"/>
    </location>
</feature>
<dbReference type="Pfam" id="PF00126">
    <property type="entry name" value="HTH_1"/>
    <property type="match status" value="1"/>
</dbReference>
<dbReference type="PRINTS" id="PR00039">
    <property type="entry name" value="HTHLYSR"/>
</dbReference>
<dbReference type="InterPro" id="IPR050389">
    <property type="entry name" value="LysR-type_TF"/>
</dbReference>
<evidence type="ECO:0000256" key="4">
    <source>
        <dbReference type="ARBA" id="ARBA00023163"/>
    </source>
</evidence>
<dbReference type="EMBL" id="MLJI01000001">
    <property type="protein sequence ID" value="ORM93604.1"/>
    <property type="molecule type" value="Genomic_DNA"/>
</dbReference>
<dbReference type="PROSITE" id="PS50931">
    <property type="entry name" value="HTH_LYSR"/>
    <property type="match status" value="1"/>
</dbReference>
<dbReference type="InterPro" id="IPR036390">
    <property type="entry name" value="WH_DNA-bd_sf"/>
</dbReference>
<dbReference type="Pfam" id="PF03466">
    <property type="entry name" value="LysR_substrate"/>
    <property type="match status" value="1"/>
</dbReference>
<protein>
    <submittedName>
        <fullName evidence="6">LysR family transcriptional regulator</fullName>
    </submittedName>
</protein>
<dbReference type="AlphaFoldDB" id="A0A1X1EUQ6"/>
<keyword evidence="7" id="KW-1185">Reference proteome</keyword>
<dbReference type="GO" id="GO:0003700">
    <property type="term" value="F:DNA-binding transcription factor activity"/>
    <property type="evidence" value="ECO:0007669"/>
    <property type="project" value="InterPro"/>
</dbReference>
<dbReference type="GO" id="GO:0003677">
    <property type="term" value="F:DNA binding"/>
    <property type="evidence" value="ECO:0007669"/>
    <property type="project" value="UniProtKB-KW"/>
</dbReference>
<accession>A0A1X1EUQ6</accession>